<evidence type="ECO:0000256" key="10">
    <source>
        <dbReference type="PROSITE-ProRule" id="PRU01360"/>
    </source>
</evidence>
<keyword evidence="4 10" id="KW-0812">Transmembrane</keyword>
<dbReference type="Proteomes" id="UP000190897">
    <property type="component" value="Unassembled WGS sequence"/>
</dbReference>
<dbReference type="Pfam" id="PF00593">
    <property type="entry name" value="TonB_dep_Rec_b-barrel"/>
    <property type="match status" value="1"/>
</dbReference>
<dbReference type="GO" id="GO:0044718">
    <property type="term" value="P:siderophore transmembrane transport"/>
    <property type="evidence" value="ECO:0007669"/>
    <property type="project" value="TreeGrafter"/>
</dbReference>
<dbReference type="EMBL" id="FUZA01000005">
    <property type="protein sequence ID" value="SKC05596.1"/>
    <property type="molecule type" value="Genomic_DNA"/>
</dbReference>
<keyword evidence="3 10" id="KW-1134">Transmembrane beta strand</keyword>
<dbReference type="Gene3D" id="2.40.170.20">
    <property type="entry name" value="TonB-dependent receptor, beta-barrel domain"/>
    <property type="match status" value="1"/>
</dbReference>
<dbReference type="GO" id="GO:0009279">
    <property type="term" value="C:cell outer membrane"/>
    <property type="evidence" value="ECO:0007669"/>
    <property type="project" value="UniProtKB-SubCell"/>
</dbReference>
<dbReference type="Pfam" id="PF07715">
    <property type="entry name" value="Plug"/>
    <property type="match status" value="1"/>
</dbReference>
<dbReference type="AlphaFoldDB" id="A0A1T5GB09"/>
<protein>
    <submittedName>
        <fullName evidence="15">TonB-dependent Receptor Plug Domain</fullName>
    </submittedName>
</protein>
<dbReference type="STRING" id="651661.SAMN05660293_03876"/>
<evidence type="ECO:0000313" key="16">
    <source>
        <dbReference type="Proteomes" id="UP000190897"/>
    </source>
</evidence>
<comment type="similarity">
    <text evidence="10 11">Belongs to the TonB-dependent receptor family.</text>
</comment>
<dbReference type="InterPro" id="IPR000531">
    <property type="entry name" value="Beta-barrel_TonB"/>
</dbReference>
<evidence type="ECO:0000313" key="15">
    <source>
        <dbReference type="EMBL" id="SKC05596.1"/>
    </source>
</evidence>
<keyword evidence="6 11" id="KW-0798">TonB box</keyword>
<keyword evidence="2 10" id="KW-0813">Transport</keyword>
<dbReference type="PROSITE" id="PS52016">
    <property type="entry name" value="TONB_DEPENDENT_REC_3"/>
    <property type="match status" value="1"/>
</dbReference>
<evidence type="ECO:0000256" key="8">
    <source>
        <dbReference type="ARBA" id="ARBA00023170"/>
    </source>
</evidence>
<keyword evidence="8 15" id="KW-0675">Receptor</keyword>
<dbReference type="SUPFAM" id="SSF56935">
    <property type="entry name" value="Porins"/>
    <property type="match status" value="1"/>
</dbReference>
<dbReference type="OrthoDB" id="9764669at2"/>
<dbReference type="GO" id="GO:0015344">
    <property type="term" value="F:siderophore uptake transmembrane transporter activity"/>
    <property type="evidence" value="ECO:0007669"/>
    <property type="project" value="TreeGrafter"/>
</dbReference>
<keyword evidence="5 12" id="KW-0732">Signal</keyword>
<keyword evidence="7 10" id="KW-0472">Membrane</keyword>
<evidence type="ECO:0000256" key="9">
    <source>
        <dbReference type="ARBA" id="ARBA00023237"/>
    </source>
</evidence>
<feature type="chain" id="PRO_5013273255" evidence="12">
    <location>
        <begin position="23"/>
        <end position="875"/>
    </location>
</feature>
<reference evidence="16" key="1">
    <citation type="submission" date="2017-02" db="EMBL/GenBank/DDBJ databases">
        <authorList>
            <person name="Varghese N."/>
            <person name="Submissions S."/>
        </authorList>
    </citation>
    <scope>NUCLEOTIDE SEQUENCE [LARGE SCALE GENOMIC DNA]</scope>
    <source>
        <strain evidence="16">DSM 22270</strain>
    </source>
</reference>
<organism evidence="15 16">
    <name type="scientific">Dyadobacter psychrophilus</name>
    <dbReference type="NCBI Taxonomy" id="651661"/>
    <lineage>
        <taxon>Bacteria</taxon>
        <taxon>Pseudomonadati</taxon>
        <taxon>Bacteroidota</taxon>
        <taxon>Cytophagia</taxon>
        <taxon>Cytophagales</taxon>
        <taxon>Spirosomataceae</taxon>
        <taxon>Dyadobacter</taxon>
    </lineage>
</organism>
<comment type="subcellular location">
    <subcellularLocation>
        <location evidence="1 10">Cell outer membrane</location>
        <topology evidence="1 10">Multi-pass membrane protein</topology>
    </subcellularLocation>
</comment>
<accession>A0A1T5GB09</accession>
<evidence type="ECO:0000256" key="11">
    <source>
        <dbReference type="RuleBase" id="RU003357"/>
    </source>
</evidence>
<feature type="signal peptide" evidence="12">
    <location>
        <begin position="1"/>
        <end position="22"/>
    </location>
</feature>
<proteinExistence type="inferred from homology"/>
<keyword evidence="16" id="KW-1185">Reference proteome</keyword>
<feature type="domain" description="TonB-dependent receptor plug" evidence="14">
    <location>
        <begin position="136"/>
        <end position="244"/>
    </location>
</feature>
<dbReference type="InterPro" id="IPR039426">
    <property type="entry name" value="TonB-dep_rcpt-like"/>
</dbReference>
<dbReference type="Gene3D" id="2.170.130.10">
    <property type="entry name" value="TonB-dependent receptor, plug domain"/>
    <property type="match status" value="1"/>
</dbReference>
<keyword evidence="9 10" id="KW-0998">Cell outer membrane</keyword>
<dbReference type="InterPro" id="IPR036942">
    <property type="entry name" value="Beta-barrel_TonB_sf"/>
</dbReference>
<evidence type="ECO:0000256" key="3">
    <source>
        <dbReference type="ARBA" id="ARBA00022452"/>
    </source>
</evidence>
<evidence type="ECO:0000259" key="14">
    <source>
        <dbReference type="Pfam" id="PF07715"/>
    </source>
</evidence>
<evidence type="ECO:0000256" key="7">
    <source>
        <dbReference type="ARBA" id="ARBA00023136"/>
    </source>
</evidence>
<feature type="domain" description="TonB-dependent receptor-like beta-barrel" evidence="13">
    <location>
        <begin position="427"/>
        <end position="835"/>
    </location>
</feature>
<dbReference type="InterPro" id="IPR037066">
    <property type="entry name" value="Plug_dom_sf"/>
</dbReference>
<dbReference type="PANTHER" id="PTHR30069">
    <property type="entry name" value="TONB-DEPENDENT OUTER MEMBRANE RECEPTOR"/>
    <property type="match status" value="1"/>
</dbReference>
<dbReference type="PROSITE" id="PS51257">
    <property type="entry name" value="PROKAR_LIPOPROTEIN"/>
    <property type="match status" value="1"/>
</dbReference>
<dbReference type="PANTHER" id="PTHR30069:SF29">
    <property type="entry name" value="HEMOGLOBIN AND HEMOGLOBIN-HAPTOGLOBIN-BINDING PROTEIN 1-RELATED"/>
    <property type="match status" value="1"/>
</dbReference>
<sequence>MKRILHILIIITLAFACLDAFAQDDCDASVIVPEADRKYRTGNFDEVFQILNPCLKTKFSPNAQVQAYKIIALTYLALDSLPQAATAVRNLLVANQNYEPEFSALPQFKDLVAQQRDLMDRIIQITSVSKKAENLLQVPATVTVLTQTDILKRGYKDLTQMLNDIPGFDVIRGNGPSYVTFYQRGYRSTSNDRTILLVDGVEENDLNSDNIPISRQYALSDIERVEVIYGPASTMYGANAFMGVINLITKRFLDREMPEGKKTVIAANGQVRYGSLNSKLIDGVVTMRTKDVAVSVTSRYFSSNELNYSKYPEWNYDPRTAENYPTQQNINGTAAQTYLTNSKLTALFPNSDLYQIGYDANGAANALSLTAAGKAKAAELDNVNLFQANVNGSPVGFNDDSKNFFIRAKVEFKDFMISLMSWKTDEGATPWYTNRSRIVTPDISRWVANNKAFSLTYNKFISEKVQIMNLTSYRLHELNGATNLPTYRGYFNGSYGIIDLLNQRKPTYSIPYWYRVSNQLRNEFRVLLTPLPKLDINSGIEIRNSIIQANYITSQTENADETGRPDSTLAGGDNFRVFDIGIFTQATYNWTESLKMVLGSRLDHNQIRSNGGYGFVFNPRLSLIYSKGKFVFKGIYTEAFKDASYLQKYATNRERQLNNPTLQPERVKNVEGSVSARFSKAMSFNVAAYIANYSNAVGLANATTPAGVPTQQFQALGKQRIIGIQSEARYDVKNLNVWGNFTYSNPSDLSKVEGQKIPVSDIAPWSANLGAVYEPVKNLSISITNNYISARKSGSGTSGSSNPITRFDAIYLLNSTFTYHNVLNLFSLQVQVSNVLNNEYFVPGIRAAEGVTSASRYPQEGRVFSVGLLFDTNRK</sequence>
<evidence type="ECO:0000256" key="5">
    <source>
        <dbReference type="ARBA" id="ARBA00022729"/>
    </source>
</evidence>
<name>A0A1T5GB09_9BACT</name>
<evidence type="ECO:0000256" key="2">
    <source>
        <dbReference type="ARBA" id="ARBA00022448"/>
    </source>
</evidence>
<evidence type="ECO:0000256" key="12">
    <source>
        <dbReference type="SAM" id="SignalP"/>
    </source>
</evidence>
<dbReference type="RefSeq" id="WP_082216380.1">
    <property type="nucleotide sequence ID" value="NZ_FUZA01000005.1"/>
</dbReference>
<evidence type="ECO:0000256" key="1">
    <source>
        <dbReference type="ARBA" id="ARBA00004571"/>
    </source>
</evidence>
<dbReference type="InterPro" id="IPR012910">
    <property type="entry name" value="Plug_dom"/>
</dbReference>
<evidence type="ECO:0000256" key="4">
    <source>
        <dbReference type="ARBA" id="ARBA00022692"/>
    </source>
</evidence>
<evidence type="ECO:0000259" key="13">
    <source>
        <dbReference type="Pfam" id="PF00593"/>
    </source>
</evidence>
<gene>
    <name evidence="15" type="ORF">SAMN05660293_03876</name>
</gene>
<evidence type="ECO:0000256" key="6">
    <source>
        <dbReference type="ARBA" id="ARBA00023077"/>
    </source>
</evidence>